<dbReference type="Proteomes" id="UP000054018">
    <property type="component" value="Unassembled WGS sequence"/>
</dbReference>
<dbReference type="AlphaFoldDB" id="A0A0D0A654"/>
<evidence type="ECO:0000313" key="1">
    <source>
        <dbReference type="EMBL" id="KIK27508.1"/>
    </source>
</evidence>
<name>A0A0D0A654_9AGAM</name>
<gene>
    <name evidence="1" type="ORF">PISMIDRAFT_674875</name>
</gene>
<proteinExistence type="predicted"/>
<protein>
    <submittedName>
        <fullName evidence="1">Uncharacterized protein</fullName>
    </submittedName>
</protein>
<reference evidence="1 2" key="1">
    <citation type="submission" date="2014-04" db="EMBL/GenBank/DDBJ databases">
        <authorList>
            <consortium name="DOE Joint Genome Institute"/>
            <person name="Kuo A."/>
            <person name="Kohler A."/>
            <person name="Costa M.D."/>
            <person name="Nagy L.G."/>
            <person name="Floudas D."/>
            <person name="Copeland A."/>
            <person name="Barry K.W."/>
            <person name="Cichocki N."/>
            <person name="Veneault-Fourrey C."/>
            <person name="LaButti K."/>
            <person name="Lindquist E.A."/>
            <person name="Lipzen A."/>
            <person name="Lundell T."/>
            <person name="Morin E."/>
            <person name="Murat C."/>
            <person name="Sun H."/>
            <person name="Tunlid A."/>
            <person name="Henrissat B."/>
            <person name="Grigoriev I.V."/>
            <person name="Hibbett D.S."/>
            <person name="Martin F."/>
            <person name="Nordberg H.P."/>
            <person name="Cantor M.N."/>
            <person name="Hua S.X."/>
        </authorList>
    </citation>
    <scope>NUCLEOTIDE SEQUENCE [LARGE SCALE GENOMIC DNA]</scope>
    <source>
        <strain evidence="1 2">441</strain>
    </source>
</reference>
<accession>A0A0D0A654</accession>
<dbReference type="HOGENOM" id="CLU_3088101_0_0_1"/>
<evidence type="ECO:0000313" key="2">
    <source>
        <dbReference type="Proteomes" id="UP000054018"/>
    </source>
</evidence>
<organism evidence="1 2">
    <name type="scientific">Pisolithus microcarpus 441</name>
    <dbReference type="NCBI Taxonomy" id="765257"/>
    <lineage>
        <taxon>Eukaryota</taxon>
        <taxon>Fungi</taxon>
        <taxon>Dikarya</taxon>
        <taxon>Basidiomycota</taxon>
        <taxon>Agaricomycotina</taxon>
        <taxon>Agaricomycetes</taxon>
        <taxon>Agaricomycetidae</taxon>
        <taxon>Boletales</taxon>
        <taxon>Sclerodermatineae</taxon>
        <taxon>Pisolithaceae</taxon>
        <taxon>Pisolithus</taxon>
    </lineage>
</organism>
<keyword evidence="2" id="KW-1185">Reference proteome</keyword>
<sequence>MQGPLRSIFPVAYPNSCSALCLGNKIPELIGHNRDLPGSRISWNFADSLNGS</sequence>
<dbReference type="EMBL" id="KN833696">
    <property type="protein sequence ID" value="KIK27508.1"/>
    <property type="molecule type" value="Genomic_DNA"/>
</dbReference>
<reference evidence="2" key="2">
    <citation type="submission" date="2015-01" db="EMBL/GenBank/DDBJ databases">
        <title>Evolutionary Origins and Diversification of the Mycorrhizal Mutualists.</title>
        <authorList>
            <consortium name="DOE Joint Genome Institute"/>
            <consortium name="Mycorrhizal Genomics Consortium"/>
            <person name="Kohler A."/>
            <person name="Kuo A."/>
            <person name="Nagy L.G."/>
            <person name="Floudas D."/>
            <person name="Copeland A."/>
            <person name="Barry K.W."/>
            <person name="Cichocki N."/>
            <person name="Veneault-Fourrey C."/>
            <person name="LaButti K."/>
            <person name="Lindquist E.A."/>
            <person name="Lipzen A."/>
            <person name="Lundell T."/>
            <person name="Morin E."/>
            <person name="Murat C."/>
            <person name="Riley R."/>
            <person name="Ohm R."/>
            <person name="Sun H."/>
            <person name="Tunlid A."/>
            <person name="Henrissat B."/>
            <person name="Grigoriev I.V."/>
            <person name="Hibbett D.S."/>
            <person name="Martin F."/>
        </authorList>
    </citation>
    <scope>NUCLEOTIDE SEQUENCE [LARGE SCALE GENOMIC DNA]</scope>
    <source>
        <strain evidence="2">441</strain>
    </source>
</reference>